<keyword evidence="4" id="KW-0319">Glycerol metabolism</keyword>
<feature type="domain" description="GP-PDE" evidence="9">
    <location>
        <begin position="438"/>
        <end position="763"/>
    </location>
</feature>
<organism evidence="10 11">
    <name type="scientific">Xylanimonas oleitrophica</name>
    <dbReference type="NCBI Taxonomy" id="2607479"/>
    <lineage>
        <taxon>Bacteria</taxon>
        <taxon>Bacillati</taxon>
        <taxon>Actinomycetota</taxon>
        <taxon>Actinomycetes</taxon>
        <taxon>Micrococcales</taxon>
        <taxon>Promicromonosporaceae</taxon>
        <taxon>Xylanimonas</taxon>
    </lineage>
</organism>
<dbReference type="EMBL" id="QKWH01000001">
    <property type="protein sequence ID" value="PZR55127.1"/>
    <property type="molecule type" value="Genomic_DNA"/>
</dbReference>
<dbReference type="InterPro" id="IPR030395">
    <property type="entry name" value="GP_PDE_dom"/>
</dbReference>
<evidence type="ECO:0000256" key="2">
    <source>
        <dbReference type="ARBA" id="ARBA00012247"/>
    </source>
</evidence>
<dbReference type="GO" id="GO:0008889">
    <property type="term" value="F:glycerophosphodiester phosphodiesterase activity"/>
    <property type="evidence" value="ECO:0007669"/>
    <property type="project" value="UniProtKB-EC"/>
</dbReference>
<dbReference type="EC" id="3.1.4.46" evidence="2"/>
<evidence type="ECO:0000256" key="1">
    <source>
        <dbReference type="ARBA" id="ARBA00007277"/>
    </source>
</evidence>
<dbReference type="AlphaFoldDB" id="A0A2W5WV09"/>
<dbReference type="InterPro" id="IPR017946">
    <property type="entry name" value="PLC-like_Pdiesterase_TIM-brl"/>
</dbReference>
<evidence type="ECO:0000256" key="5">
    <source>
        <dbReference type="ARBA" id="ARBA00022801"/>
    </source>
</evidence>
<comment type="similarity">
    <text evidence="1">Belongs to the glycerophosphoryl diester phosphodiesterase family.</text>
</comment>
<dbReference type="Gene3D" id="3.20.20.190">
    <property type="entry name" value="Phosphatidylinositol (PI) phosphodiesterase"/>
    <property type="match status" value="1"/>
</dbReference>
<dbReference type="Pfam" id="PF03009">
    <property type="entry name" value="GDPD"/>
    <property type="match status" value="1"/>
</dbReference>
<feature type="region of interest" description="Disordered" evidence="7">
    <location>
        <begin position="229"/>
        <end position="249"/>
    </location>
</feature>
<dbReference type="RefSeq" id="WP_111249491.1">
    <property type="nucleotide sequence ID" value="NZ_QKWH01000001.1"/>
</dbReference>
<dbReference type="Proteomes" id="UP000248783">
    <property type="component" value="Unassembled WGS sequence"/>
</dbReference>
<dbReference type="GO" id="GO:0006071">
    <property type="term" value="P:glycerol metabolic process"/>
    <property type="evidence" value="ECO:0007669"/>
    <property type="project" value="UniProtKB-KW"/>
</dbReference>
<evidence type="ECO:0000256" key="7">
    <source>
        <dbReference type="SAM" id="MobiDB-lite"/>
    </source>
</evidence>
<keyword evidence="11" id="KW-1185">Reference proteome</keyword>
<evidence type="ECO:0000313" key="10">
    <source>
        <dbReference type="EMBL" id="PZR55127.1"/>
    </source>
</evidence>
<dbReference type="GO" id="GO:0042597">
    <property type="term" value="C:periplasmic space"/>
    <property type="evidence" value="ECO:0007669"/>
    <property type="project" value="TreeGrafter"/>
</dbReference>
<comment type="caution">
    <text evidence="10">The sequence shown here is derived from an EMBL/GenBank/DDBJ whole genome shotgun (WGS) entry which is preliminary data.</text>
</comment>
<dbReference type="PANTHER" id="PTHR43620:SF7">
    <property type="entry name" value="GLYCEROPHOSPHODIESTER PHOSPHODIESTERASE GDPD5-RELATED"/>
    <property type="match status" value="1"/>
</dbReference>
<proteinExistence type="inferred from homology"/>
<gene>
    <name evidence="10" type="ORF">DNL40_01725</name>
</gene>
<dbReference type="CDD" id="cd08602">
    <property type="entry name" value="GDPD_ScGlpQ1_like"/>
    <property type="match status" value="1"/>
</dbReference>
<name>A0A2W5WV09_9MICO</name>
<dbReference type="PANTHER" id="PTHR43620">
    <property type="entry name" value="GLYCEROPHOSPHORYL DIESTER PHOSPHODIESTERASE"/>
    <property type="match status" value="1"/>
</dbReference>
<feature type="chain" id="PRO_5016008117" description="glycerophosphodiester phosphodiesterase" evidence="8">
    <location>
        <begin position="26"/>
        <end position="765"/>
    </location>
</feature>
<dbReference type="PROSITE" id="PS51704">
    <property type="entry name" value="GP_PDE"/>
    <property type="match status" value="1"/>
</dbReference>
<keyword evidence="5" id="KW-0378">Hydrolase</keyword>
<evidence type="ECO:0000256" key="3">
    <source>
        <dbReference type="ARBA" id="ARBA00022729"/>
    </source>
</evidence>
<dbReference type="InterPro" id="IPR027372">
    <property type="entry name" value="Phytase-like_dom"/>
</dbReference>
<dbReference type="GO" id="GO:0006629">
    <property type="term" value="P:lipid metabolic process"/>
    <property type="evidence" value="ECO:0007669"/>
    <property type="project" value="InterPro"/>
</dbReference>
<evidence type="ECO:0000256" key="4">
    <source>
        <dbReference type="ARBA" id="ARBA00022798"/>
    </source>
</evidence>
<feature type="region of interest" description="Disordered" evidence="7">
    <location>
        <begin position="131"/>
        <end position="151"/>
    </location>
</feature>
<evidence type="ECO:0000256" key="8">
    <source>
        <dbReference type="SAM" id="SignalP"/>
    </source>
</evidence>
<protein>
    <recommendedName>
        <fullName evidence="2">glycerophosphodiester phosphodiesterase</fullName>
        <ecNumber evidence="2">3.1.4.46</ecNumber>
    </recommendedName>
</protein>
<evidence type="ECO:0000256" key="6">
    <source>
        <dbReference type="ARBA" id="ARBA00047512"/>
    </source>
</evidence>
<dbReference type="Pfam" id="PF13449">
    <property type="entry name" value="Phytase-like"/>
    <property type="match status" value="1"/>
</dbReference>
<comment type="catalytic activity">
    <reaction evidence="6">
        <text>a sn-glycero-3-phosphodiester + H2O = an alcohol + sn-glycerol 3-phosphate + H(+)</text>
        <dbReference type="Rhea" id="RHEA:12969"/>
        <dbReference type="ChEBI" id="CHEBI:15377"/>
        <dbReference type="ChEBI" id="CHEBI:15378"/>
        <dbReference type="ChEBI" id="CHEBI:30879"/>
        <dbReference type="ChEBI" id="CHEBI:57597"/>
        <dbReference type="ChEBI" id="CHEBI:83408"/>
        <dbReference type="EC" id="3.1.4.46"/>
    </reaction>
</comment>
<evidence type="ECO:0000259" key="9">
    <source>
        <dbReference type="PROSITE" id="PS51704"/>
    </source>
</evidence>
<feature type="signal peptide" evidence="8">
    <location>
        <begin position="1"/>
        <end position="25"/>
    </location>
</feature>
<sequence length="765" mass="83320">MRTTLVRTVAATIAATLLLPSAAVAAEKGAGHGDAARGGKGSTTTHVQPTLVGRATLPADFLADGPPSGAAMTPANGRQGPLPGQVIPGFSAMVDNGDGTFWAQPDNGFGSKSNSADFLLRNYLVKPHWDTGEAAKGKGKGKGGKPGTGSGDIDVLRHITYNDRNRVLDFPIVNEDTPDRLLTGADFDVESVVLAKDGTFWVGEEFGPFILHFDADGTLLSKPYPMPGGRKAADNPYRGQDEEPTVRSSRGFEAMSASPDGRYLYPVAEGVYPDDPDQRRREVLEFDTRKGQYTGRTWSYQADQEANVIGDSFTVGKDRFWFVERDDFQGAASVTKRVYEVDLRRTDHEGYVTKSLVLDALRIENPHRIDAGEGYGLGETYSLPVQSFETVLRLKDGRVLIGNDNNYPGNDSRVPGTPDDTEMVVVELKKVRSQDAGVPVVAHRGASGYRPEHTLAAYQEAILQGADYIEPDVVATKDGVLVARHENEIGATTNVADHPEFADRRTTKTIDGRPVTGWFTEDFTLAELRTLRAKERIPATRPQNTEFDGLYQVPTLDEVMDLARHSRTLTGKPVGVYPETKHPTYFASIGLPLEEPLVHELRNNGLDSAKAPVIVQSFETGNLRKLDRLTKVRLAQLVSSSGAPYDLVAAGDRRTYADLVTPAGLREIARYADAVGLEKNVMIPRQADGTLGRPTPVIRDAHRAGLEVHGWTFRRENQFLPAEHRSSADPHGIGDVEGEIRAFLRAGMDGFFTDNPDLGVAALRP</sequence>
<evidence type="ECO:0000313" key="11">
    <source>
        <dbReference type="Proteomes" id="UP000248783"/>
    </source>
</evidence>
<dbReference type="SUPFAM" id="SSF51695">
    <property type="entry name" value="PLC-like phosphodiesterases"/>
    <property type="match status" value="1"/>
</dbReference>
<keyword evidence="3 8" id="KW-0732">Signal</keyword>
<reference evidence="10 11" key="1">
    <citation type="submission" date="2018-06" db="EMBL/GenBank/DDBJ databases">
        <title>Whole genome sequencing of a novel hydrocarbon degrading bacterial strain, PW21 isolated from oil contaminated produced water sample.</title>
        <authorList>
            <person name="Nagkirti P."/>
            <person name="Shaikh A."/>
            <person name="Gowdaman V."/>
            <person name="Engineer A.E."/>
            <person name="Dagar S."/>
            <person name="Dhakephalkar P.K."/>
        </authorList>
    </citation>
    <scope>NUCLEOTIDE SEQUENCE [LARGE SCALE GENOMIC DNA]</scope>
    <source>
        <strain evidence="10 11">PW21</strain>
    </source>
</reference>
<accession>A0A2W5WV09</accession>